<protein>
    <recommendedName>
        <fullName evidence="2">DUF5683 domain-containing protein</fullName>
    </recommendedName>
</protein>
<accession>A0A365P2N6</accession>
<dbReference type="InterPro" id="IPR043738">
    <property type="entry name" value="DUF5683"/>
</dbReference>
<feature type="domain" description="DUF5683" evidence="2">
    <location>
        <begin position="39"/>
        <end position="186"/>
    </location>
</feature>
<dbReference type="Proteomes" id="UP000253319">
    <property type="component" value="Unassembled WGS sequence"/>
</dbReference>
<dbReference type="RefSeq" id="WP_113988560.1">
    <property type="nucleotide sequence ID" value="NZ_QLST01000005.1"/>
</dbReference>
<dbReference type="Pfam" id="PF18935">
    <property type="entry name" value="DUF5683"/>
    <property type="match status" value="1"/>
</dbReference>
<name>A0A365P2N6_9FLAO</name>
<evidence type="ECO:0000259" key="2">
    <source>
        <dbReference type="Pfam" id="PF18935"/>
    </source>
</evidence>
<keyword evidence="1" id="KW-0732">Signal</keyword>
<feature type="chain" id="PRO_5016637854" description="DUF5683 domain-containing protein" evidence="1">
    <location>
        <begin position="22"/>
        <end position="186"/>
    </location>
</feature>
<proteinExistence type="predicted"/>
<feature type="signal peptide" evidence="1">
    <location>
        <begin position="1"/>
        <end position="21"/>
    </location>
</feature>
<comment type="caution">
    <text evidence="3">The sequence shown here is derived from an EMBL/GenBank/DDBJ whole genome shotgun (WGS) entry which is preliminary data.</text>
</comment>
<dbReference type="EMBL" id="QLST01000005">
    <property type="protein sequence ID" value="RBA28758.1"/>
    <property type="molecule type" value="Genomic_DNA"/>
</dbReference>
<gene>
    <name evidence="3" type="ORF">DPN68_05040</name>
</gene>
<evidence type="ECO:0000313" key="4">
    <source>
        <dbReference type="Proteomes" id="UP000253319"/>
    </source>
</evidence>
<evidence type="ECO:0000313" key="3">
    <source>
        <dbReference type="EMBL" id="RBA28758.1"/>
    </source>
</evidence>
<evidence type="ECO:0000256" key="1">
    <source>
        <dbReference type="SAM" id="SignalP"/>
    </source>
</evidence>
<dbReference type="OrthoDB" id="9813910at2"/>
<organism evidence="3 4">
    <name type="scientific">Flavobacterium tibetense</name>
    <dbReference type="NCBI Taxonomy" id="2233533"/>
    <lineage>
        <taxon>Bacteria</taxon>
        <taxon>Pseudomonadati</taxon>
        <taxon>Bacteroidota</taxon>
        <taxon>Flavobacteriia</taxon>
        <taxon>Flavobacteriales</taxon>
        <taxon>Flavobacteriaceae</taxon>
        <taxon>Flavobacterium</taxon>
    </lineage>
</organism>
<dbReference type="AlphaFoldDB" id="A0A365P2N6"/>
<reference evidence="3 4" key="1">
    <citation type="submission" date="2018-06" db="EMBL/GenBank/DDBJ databases">
        <title>Flavobacterium tibetense sp. nov., isolated from a wetland YonghuCo on Tibetan Plateau.</title>
        <authorList>
            <person name="Xing P."/>
            <person name="Phurbu D."/>
            <person name="Lu H."/>
        </authorList>
    </citation>
    <scope>NUCLEOTIDE SEQUENCE [LARGE SCALE GENOMIC DNA]</scope>
    <source>
        <strain evidence="3 4">YH5</strain>
    </source>
</reference>
<keyword evidence="4" id="KW-1185">Reference proteome</keyword>
<sequence length="186" mass="21443">MKKLHYILIVCCFLLSFSSNAQEELSIVTKDTLRAFINPNAPAKAAFYSAILPGLGQAYNKKYWKIPLVYAGLGAGVYYYTWNQKKYHEFRDEYKRRLDGTSDPNHPIYGDVDNDRLIRAQQFHQRNRDLSALITAGIYILNIIDANVDAHLLQFNVNENLSISPDIHHNPIENKFNTGLRLSYEF</sequence>